<proteinExistence type="predicted"/>
<comment type="caution">
    <text evidence="1">The sequence shown here is derived from an EMBL/GenBank/DDBJ whole genome shotgun (WGS) entry which is preliminary data.</text>
</comment>
<reference evidence="1 2" key="1">
    <citation type="journal article" date="2021" name="Front. Genet.">
        <title>Chromosome-Level Genome Assembly Reveals Significant Gene Expansion in the Toll and IMD Signaling Pathways of Dendrolimus kikuchii.</title>
        <authorList>
            <person name="Zhou J."/>
            <person name="Wu P."/>
            <person name="Xiong Z."/>
            <person name="Liu N."/>
            <person name="Zhao N."/>
            <person name="Ji M."/>
            <person name="Qiu Y."/>
            <person name="Yang B."/>
        </authorList>
    </citation>
    <scope>NUCLEOTIDE SEQUENCE [LARGE SCALE GENOMIC DNA]</scope>
    <source>
        <strain evidence="1">Ann1</strain>
    </source>
</reference>
<evidence type="ECO:0000313" key="1">
    <source>
        <dbReference type="EMBL" id="KAJ0171095.1"/>
    </source>
</evidence>
<gene>
    <name evidence="1" type="ORF">K1T71_013294</name>
</gene>
<organism evidence="1 2">
    <name type="scientific">Dendrolimus kikuchii</name>
    <dbReference type="NCBI Taxonomy" id="765133"/>
    <lineage>
        <taxon>Eukaryota</taxon>
        <taxon>Metazoa</taxon>
        <taxon>Ecdysozoa</taxon>
        <taxon>Arthropoda</taxon>
        <taxon>Hexapoda</taxon>
        <taxon>Insecta</taxon>
        <taxon>Pterygota</taxon>
        <taxon>Neoptera</taxon>
        <taxon>Endopterygota</taxon>
        <taxon>Lepidoptera</taxon>
        <taxon>Glossata</taxon>
        <taxon>Ditrysia</taxon>
        <taxon>Bombycoidea</taxon>
        <taxon>Lasiocampidae</taxon>
        <taxon>Dendrolimus</taxon>
    </lineage>
</organism>
<dbReference type="EMBL" id="CM034411">
    <property type="protein sequence ID" value="KAJ0171095.1"/>
    <property type="molecule type" value="Genomic_DNA"/>
</dbReference>
<accession>A0ACC1CHM4</accession>
<keyword evidence="2" id="KW-1185">Reference proteome</keyword>
<name>A0ACC1CHM4_9NEOP</name>
<sequence>MERPVDHVVKTEIQPNGEILLFYVDENGDNEEGVLTTVQNIESDSIELQQVGHTSNINPIKHTGVEDGWTDDETNRLLIFYIDNKRPFISGTTKREHLWTVACKTMIIGKNPTACEAKLKSLKESYLEGCWFEKNGISTMVPFQELCHQAFHDDNNAKFHIEIIEPGIQDIQAAPVPVENIPVLNTIINTKAPADEKVKLLLELYLKHKKNFQREYNKRDLWDTIAREIGEDDGIYWQKRFLNYKQHYVNLIAKRESGGSVFWPYMELFDKIFEDDTEFKKKFVCLNSKTEIIKKIPTEWNDTEVTVLAKYCYDCFDEFLDDTIPKNFLWTEIGRLLDRPPDLCKIKYNQLKNQHYNKYIEGGYEIRERKPSQIILDNIIYKEVEMQLKSEKTMPIDVWNNDNIDELVKFMYQNIEMFKDHVCHFVCWGAIAKKMRKDVKSCKKQWEDLVILYRNILEDKKEDPGLQIDWRFIELFDRIYDYGMDTGLLNGYEKLHKPKEEKFSDKEKVQNGTDDENELYDEHDDKDSKHGGDSKAFKILEYYQKNKDKFTSPHRNKHSLWEILAKQIGISATQCAHRLRNLKQVYTGYVQREINKPEMPIFWPYYTLCKKVFGYRAIKAKLKNSKQDSNVLEEWSAKEIKMLLNYLAQNISKVDDSEDLSVWSGLAKEIGKSEQACREKFLELRKSYRKLKTKITRHPNVKISWKYFGLLDNIYGEKVIGAYDGGSEDSPQDMEVEQLEEWMEEDKSQQDDDDYQCIIILPEGQDVSSIDDTSQITLKNDIITDTQIEVETKPALKWTKQLKKLLLVSYIKYIRAHKGNRINSNEMWKEIGVQIDKKPIICKKMFTKLKANYMKSKDDTNAKKTIIKKLLERILKLKPKFEKIYKNNANKEAKVFKDVNIANDSVLKALQYYLQHIEEFSSPKFDKKCLWQELANSVNEPVSRVFNKINYLKQVFNAENTCEVAEFDDIIKEIISRDMIRNVDDNKIITENFVDTPWSNEEVKQLLEWYLSNLEKFKNPKFVRKYLWMEVSQLLKKSPLGCSKKMTEIRMQYKTMVNETPAHLDTWEFYDLCQKIYGTGKKVTGVNVTI</sequence>
<evidence type="ECO:0000313" key="2">
    <source>
        <dbReference type="Proteomes" id="UP000824533"/>
    </source>
</evidence>
<protein>
    <submittedName>
        <fullName evidence="1">Uncharacterized protein</fullName>
    </submittedName>
</protein>
<dbReference type="Proteomes" id="UP000824533">
    <property type="component" value="Linkage Group LG25"/>
</dbReference>